<keyword evidence="6 11" id="KW-0548">Nucleotidyltransferase</keyword>
<keyword evidence="5 11" id="KW-0808">Transferase</keyword>
<evidence type="ECO:0000256" key="9">
    <source>
        <dbReference type="ARBA" id="ARBA00023027"/>
    </source>
</evidence>
<evidence type="ECO:0000256" key="2">
    <source>
        <dbReference type="ARBA" id="ARBA00005019"/>
    </source>
</evidence>
<keyword evidence="7 11" id="KW-0547">Nucleotide-binding</keyword>
<keyword evidence="4 11" id="KW-0662">Pyridine nucleotide biosynthesis</keyword>
<sequence length="197" mass="21893">MPHVEGGMTVGLFGGSFNPPHEGHALVAETALRRLALDQLWWLVTPGNPLKNNSNLAPLSERIAMSEKIAPNPRIKVTAFEQALGQSYTARTLEIVRARNRDVRFVWVMGADNLKNFHRWQNWRKIVATFPIAVIDRPGSTLAYLSSPMARAFGYARIDEVDAQTLAFRRPPAWTFIHGPRSGLSSTALRATAPPRA</sequence>
<comment type="function">
    <text evidence="1 11">Catalyzes the reversible adenylation of nicotinate mononucleotide (NaMN) to nicotinic acid adenine dinucleotide (NaAD).</text>
</comment>
<evidence type="ECO:0000256" key="11">
    <source>
        <dbReference type="HAMAP-Rule" id="MF_00244"/>
    </source>
</evidence>
<evidence type="ECO:0000256" key="4">
    <source>
        <dbReference type="ARBA" id="ARBA00022642"/>
    </source>
</evidence>
<dbReference type="Proteomes" id="UP000078507">
    <property type="component" value="Unassembled WGS sequence"/>
</dbReference>
<evidence type="ECO:0000256" key="3">
    <source>
        <dbReference type="ARBA" id="ARBA00009014"/>
    </source>
</evidence>
<organism evidence="13 14">
    <name type="scientific">Sinorhizobium saheli</name>
    <dbReference type="NCBI Taxonomy" id="36856"/>
    <lineage>
        <taxon>Bacteria</taxon>
        <taxon>Pseudomonadati</taxon>
        <taxon>Pseudomonadota</taxon>
        <taxon>Alphaproteobacteria</taxon>
        <taxon>Hyphomicrobiales</taxon>
        <taxon>Rhizobiaceae</taxon>
        <taxon>Sinorhizobium/Ensifer group</taxon>
        <taxon>Sinorhizobium</taxon>
    </lineage>
</organism>
<accession>A0A178YE35</accession>
<dbReference type="InterPro" id="IPR004821">
    <property type="entry name" value="Cyt_trans-like"/>
</dbReference>
<dbReference type="EMBL" id="LNQB01000071">
    <property type="protein sequence ID" value="OAP45700.1"/>
    <property type="molecule type" value="Genomic_DNA"/>
</dbReference>
<name>A0A178YE35_SINSA</name>
<dbReference type="EC" id="2.7.7.18" evidence="11"/>
<evidence type="ECO:0000256" key="10">
    <source>
        <dbReference type="ARBA" id="ARBA00048721"/>
    </source>
</evidence>
<keyword evidence="14" id="KW-1185">Reference proteome</keyword>
<dbReference type="PANTHER" id="PTHR39321">
    <property type="entry name" value="NICOTINATE-NUCLEOTIDE ADENYLYLTRANSFERASE-RELATED"/>
    <property type="match status" value="1"/>
</dbReference>
<dbReference type="Gene3D" id="3.40.50.620">
    <property type="entry name" value="HUPs"/>
    <property type="match status" value="1"/>
</dbReference>
<evidence type="ECO:0000313" key="14">
    <source>
        <dbReference type="Proteomes" id="UP000078507"/>
    </source>
</evidence>
<dbReference type="CDD" id="cd02165">
    <property type="entry name" value="NMNAT"/>
    <property type="match status" value="1"/>
</dbReference>
<dbReference type="SUPFAM" id="SSF52374">
    <property type="entry name" value="Nucleotidylyl transferase"/>
    <property type="match status" value="1"/>
</dbReference>
<comment type="pathway">
    <text evidence="2 11">Cofactor biosynthesis; NAD(+) biosynthesis; deamido-NAD(+) from nicotinate D-ribonucleotide: step 1/1.</text>
</comment>
<dbReference type="NCBIfam" id="TIGR00125">
    <property type="entry name" value="cyt_tran_rel"/>
    <property type="match status" value="1"/>
</dbReference>
<dbReference type="PANTHER" id="PTHR39321:SF3">
    <property type="entry name" value="PHOSPHOPANTETHEINE ADENYLYLTRANSFERASE"/>
    <property type="match status" value="1"/>
</dbReference>
<protein>
    <recommendedName>
        <fullName evidence="11">Probable nicotinate-nucleotide adenylyltransferase</fullName>
        <ecNumber evidence="11">2.7.7.18</ecNumber>
    </recommendedName>
    <alternativeName>
        <fullName evidence="11">Deamido-NAD(+) diphosphorylase</fullName>
    </alternativeName>
    <alternativeName>
        <fullName evidence="11">Deamido-NAD(+) pyrophosphorylase</fullName>
    </alternativeName>
    <alternativeName>
        <fullName evidence="11">Nicotinate mononucleotide adenylyltransferase</fullName>
        <shortName evidence="11">NaMN adenylyltransferase</shortName>
    </alternativeName>
</protein>
<dbReference type="OrthoDB" id="5295945at2"/>
<evidence type="ECO:0000256" key="5">
    <source>
        <dbReference type="ARBA" id="ARBA00022679"/>
    </source>
</evidence>
<dbReference type="AlphaFoldDB" id="A0A178YE35"/>
<evidence type="ECO:0000256" key="8">
    <source>
        <dbReference type="ARBA" id="ARBA00022840"/>
    </source>
</evidence>
<dbReference type="NCBIfam" id="TIGR00482">
    <property type="entry name" value="nicotinate (nicotinamide) nucleotide adenylyltransferase"/>
    <property type="match status" value="1"/>
</dbReference>
<dbReference type="GO" id="GO:0004515">
    <property type="term" value="F:nicotinate-nucleotide adenylyltransferase activity"/>
    <property type="evidence" value="ECO:0007669"/>
    <property type="project" value="UniProtKB-UniRule"/>
</dbReference>
<dbReference type="HAMAP" id="MF_00244">
    <property type="entry name" value="NaMN_adenylyltr"/>
    <property type="match status" value="1"/>
</dbReference>
<dbReference type="STRING" id="36856.ATB98_11190"/>
<dbReference type="UniPathway" id="UPA00253">
    <property type="reaction ID" value="UER00332"/>
</dbReference>
<comment type="similarity">
    <text evidence="3 11">Belongs to the NadD family.</text>
</comment>
<evidence type="ECO:0000259" key="12">
    <source>
        <dbReference type="Pfam" id="PF01467"/>
    </source>
</evidence>
<dbReference type="Pfam" id="PF01467">
    <property type="entry name" value="CTP_transf_like"/>
    <property type="match status" value="1"/>
</dbReference>
<keyword evidence="8 11" id="KW-0067">ATP-binding</keyword>
<evidence type="ECO:0000256" key="1">
    <source>
        <dbReference type="ARBA" id="ARBA00002324"/>
    </source>
</evidence>
<dbReference type="NCBIfam" id="NF000845">
    <property type="entry name" value="PRK00071.2-4"/>
    <property type="match status" value="1"/>
</dbReference>
<evidence type="ECO:0000313" key="13">
    <source>
        <dbReference type="EMBL" id="OAP45700.1"/>
    </source>
</evidence>
<evidence type="ECO:0000256" key="7">
    <source>
        <dbReference type="ARBA" id="ARBA00022741"/>
    </source>
</evidence>
<dbReference type="GO" id="GO:0009435">
    <property type="term" value="P:NAD+ biosynthetic process"/>
    <property type="evidence" value="ECO:0007669"/>
    <property type="project" value="UniProtKB-UniRule"/>
</dbReference>
<comment type="caution">
    <text evidence="13">The sequence shown here is derived from an EMBL/GenBank/DDBJ whole genome shotgun (WGS) entry which is preliminary data.</text>
</comment>
<dbReference type="RefSeq" id="WP_066873926.1">
    <property type="nucleotide sequence ID" value="NZ_LNQB01000071.1"/>
</dbReference>
<dbReference type="NCBIfam" id="NF000843">
    <property type="entry name" value="PRK00071.2-2"/>
    <property type="match status" value="1"/>
</dbReference>
<dbReference type="InterPro" id="IPR005248">
    <property type="entry name" value="NadD/NMNAT"/>
</dbReference>
<feature type="domain" description="Cytidyltransferase-like" evidence="12">
    <location>
        <begin position="12"/>
        <end position="191"/>
    </location>
</feature>
<evidence type="ECO:0000256" key="6">
    <source>
        <dbReference type="ARBA" id="ARBA00022695"/>
    </source>
</evidence>
<proteinExistence type="inferred from homology"/>
<dbReference type="GO" id="GO:0005524">
    <property type="term" value="F:ATP binding"/>
    <property type="evidence" value="ECO:0007669"/>
    <property type="project" value="UniProtKB-KW"/>
</dbReference>
<comment type="catalytic activity">
    <reaction evidence="10 11">
        <text>nicotinate beta-D-ribonucleotide + ATP + H(+) = deamido-NAD(+) + diphosphate</text>
        <dbReference type="Rhea" id="RHEA:22860"/>
        <dbReference type="ChEBI" id="CHEBI:15378"/>
        <dbReference type="ChEBI" id="CHEBI:30616"/>
        <dbReference type="ChEBI" id="CHEBI:33019"/>
        <dbReference type="ChEBI" id="CHEBI:57502"/>
        <dbReference type="ChEBI" id="CHEBI:58437"/>
        <dbReference type="EC" id="2.7.7.18"/>
    </reaction>
</comment>
<keyword evidence="9 11" id="KW-0520">NAD</keyword>
<gene>
    <name evidence="11" type="primary">nadD</name>
    <name evidence="13" type="ORF">ATB98_11190</name>
</gene>
<dbReference type="InterPro" id="IPR014729">
    <property type="entry name" value="Rossmann-like_a/b/a_fold"/>
</dbReference>
<reference evidence="13 14" key="1">
    <citation type="submission" date="2015-11" db="EMBL/GenBank/DDBJ databases">
        <title>Ensifer anhuiense sp. nov., an effective nitrogen fixation bacterium with Glycine soja.</title>
        <authorList>
            <person name="Yan H."/>
            <person name="Chen W."/>
        </authorList>
    </citation>
    <scope>NUCLEOTIDE SEQUENCE [LARGE SCALE GENOMIC DNA]</scope>
    <source>
        <strain evidence="13 14">LMG 7837</strain>
    </source>
</reference>